<organism evidence="1 2">
    <name type="scientific">Natronogracilivirga saccharolytica</name>
    <dbReference type="NCBI Taxonomy" id="2812953"/>
    <lineage>
        <taxon>Bacteria</taxon>
        <taxon>Pseudomonadati</taxon>
        <taxon>Balneolota</taxon>
        <taxon>Balneolia</taxon>
        <taxon>Balneolales</taxon>
        <taxon>Cyclonatronaceae</taxon>
        <taxon>Natronogracilivirga</taxon>
    </lineage>
</organism>
<dbReference type="RefSeq" id="WP_210511382.1">
    <property type="nucleotide sequence ID" value="NZ_JAFIDN010000004.1"/>
</dbReference>
<comment type="caution">
    <text evidence="1">The sequence shown here is derived from an EMBL/GenBank/DDBJ whole genome shotgun (WGS) entry which is preliminary data.</text>
</comment>
<proteinExistence type="predicted"/>
<dbReference type="AlphaFoldDB" id="A0A8J7RMJ8"/>
<reference evidence="1" key="1">
    <citation type="submission" date="2021-02" db="EMBL/GenBank/DDBJ databases">
        <title>Natronogracilivirga saccharolytica gen. nov. sp. nov. a new anaerobic, haloalkiliphilic carbohydrate-fermenting bacterium from soda lake and proposing of Cyclonatronumiaceae fam. nov. in the phylum Balneolaeota.</title>
        <authorList>
            <person name="Zhilina T.N."/>
            <person name="Sorokin D.Y."/>
            <person name="Zavarzina D.G."/>
            <person name="Toshchakov S.V."/>
            <person name="Kublanov I.V."/>
        </authorList>
    </citation>
    <scope>NUCLEOTIDE SEQUENCE</scope>
    <source>
        <strain evidence="1">Z-1702</strain>
    </source>
</reference>
<sequence length="168" mass="19415">MVSFRFNEIPKGVSNDQLMLEAEDLDIEDSAISRIRLSMRFNKQDDNLRIECHVVTEAAFTCDRSLEVFQTELEGTYEVVFQVNVEDEKEELSGTLRRLDPAQNQIDISREIRDTVLLSIPIKKLHPRYIKKGEITGFEASYGSDPDSEDHDPRWDALAKLKQQIQKN</sequence>
<evidence type="ECO:0000313" key="1">
    <source>
        <dbReference type="EMBL" id="MBP3192484.1"/>
    </source>
</evidence>
<keyword evidence="2" id="KW-1185">Reference proteome</keyword>
<dbReference type="InterPro" id="IPR003772">
    <property type="entry name" value="YceD"/>
</dbReference>
<protein>
    <submittedName>
        <fullName evidence="1">DUF177 domain-containing protein</fullName>
    </submittedName>
</protein>
<evidence type="ECO:0000313" key="2">
    <source>
        <dbReference type="Proteomes" id="UP000673975"/>
    </source>
</evidence>
<name>A0A8J7RMJ8_9BACT</name>
<accession>A0A8J7RMJ8</accession>
<dbReference type="Proteomes" id="UP000673975">
    <property type="component" value="Unassembled WGS sequence"/>
</dbReference>
<dbReference type="Pfam" id="PF02620">
    <property type="entry name" value="YceD"/>
    <property type="match status" value="1"/>
</dbReference>
<dbReference type="EMBL" id="JAFIDN010000004">
    <property type="protein sequence ID" value="MBP3192484.1"/>
    <property type="molecule type" value="Genomic_DNA"/>
</dbReference>
<gene>
    <name evidence="1" type="ORF">NATSA_07400</name>
</gene>